<evidence type="ECO:0000256" key="4">
    <source>
        <dbReference type="RuleBase" id="RU003719"/>
    </source>
</evidence>
<keyword evidence="3" id="KW-0520">NAD</keyword>
<dbReference type="AlphaFoldDB" id="A0A844WG39"/>
<dbReference type="PANTHER" id="PTHR42789:SF1">
    <property type="entry name" value="D-ISOMER SPECIFIC 2-HYDROXYACID DEHYDROGENASE FAMILY PROTEIN (AFU_ORTHOLOGUE AFUA_6G10090)"/>
    <property type="match status" value="1"/>
</dbReference>
<reference evidence="7 8" key="1">
    <citation type="submission" date="2019-11" db="EMBL/GenBank/DDBJ databases">
        <title>Pseudooceanicola pacifica sp. nov., isolated from deep-sea sediment of the Pacific Ocean.</title>
        <authorList>
            <person name="Lyu L."/>
        </authorList>
    </citation>
    <scope>NUCLEOTIDE SEQUENCE [LARGE SCALE GENOMIC DNA]</scope>
    <source>
        <strain evidence="7 8">216_PA32_1</strain>
    </source>
</reference>
<dbReference type="InterPro" id="IPR036291">
    <property type="entry name" value="NAD(P)-bd_dom_sf"/>
</dbReference>
<gene>
    <name evidence="7" type="ORF">GLS40_16575</name>
</gene>
<dbReference type="RefSeq" id="WP_160383777.1">
    <property type="nucleotide sequence ID" value="NZ_WNXQ01000013.1"/>
</dbReference>
<dbReference type="SUPFAM" id="SSF52283">
    <property type="entry name" value="Formate/glycerate dehydrogenase catalytic domain-like"/>
    <property type="match status" value="1"/>
</dbReference>
<dbReference type="GO" id="GO:0016616">
    <property type="term" value="F:oxidoreductase activity, acting on the CH-OH group of donors, NAD or NADP as acceptor"/>
    <property type="evidence" value="ECO:0007669"/>
    <property type="project" value="InterPro"/>
</dbReference>
<evidence type="ECO:0000259" key="5">
    <source>
        <dbReference type="Pfam" id="PF00389"/>
    </source>
</evidence>
<comment type="similarity">
    <text evidence="1 4">Belongs to the D-isomer specific 2-hydroxyacid dehydrogenase family.</text>
</comment>
<dbReference type="InterPro" id="IPR006139">
    <property type="entry name" value="D-isomer_2_OHA_DH_cat_dom"/>
</dbReference>
<dbReference type="SUPFAM" id="SSF51735">
    <property type="entry name" value="NAD(P)-binding Rossmann-fold domains"/>
    <property type="match status" value="1"/>
</dbReference>
<dbReference type="InterPro" id="IPR006140">
    <property type="entry name" value="D-isomer_DH_NAD-bd"/>
</dbReference>
<protein>
    <submittedName>
        <fullName evidence="7">D-2-hydroxyacid dehydrogenase family protein</fullName>
    </submittedName>
</protein>
<evidence type="ECO:0000256" key="3">
    <source>
        <dbReference type="ARBA" id="ARBA00023027"/>
    </source>
</evidence>
<evidence type="ECO:0000313" key="7">
    <source>
        <dbReference type="EMBL" id="MWB79650.1"/>
    </source>
</evidence>
<dbReference type="InterPro" id="IPR050857">
    <property type="entry name" value="D-2-hydroxyacid_DH"/>
</dbReference>
<dbReference type="GO" id="GO:0051287">
    <property type="term" value="F:NAD binding"/>
    <property type="evidence" value="ECO:0007669"/>
    <property type="project" value="InterPro"/>
</dbReference>
<dbReference type="EMBL" id="WNXQ01000013">
    <property type="protein sequence ID" value="MWB79650.1"/>
    <property type="molecule type" value="Genomic_DNA"/>
</dbReference>
<keyword evidence="8" id="KW-1185">Reference proteome</keyword>
<dbReference type="PANTHER" id="PTHR42789">
    <property type="entry name" value="D-ISOMER SPECIFIC 2-HYDROXYACID DEHYDROGENASE FAMILY PROTEIN (AFU_ORTHOLOGUE AFUA_6G10090)"/>
    <property type="match status" value="1"/>
</dbReference>
<accession>A0A844WG39</accession>
<dbReference type="Pfam" id="PF02826">
    <property type="entry name" value="2-Hacid_dh_C"/>
    <property type="match status" value="1"/>
</dbReference>
<evidence type="ECO:0000256" key="1">
    <source>
        <dbReference type="ARBA" id="ARBA00005854"/>
    </source>
</evidence>
<dbReference type="CDD" id="cd12169">
    <property type="entry name" value="PGDH_like_1"/>
    <property type="match status" value="1"/>
</dbReference>
<name>A0A844WG39_9RHOB</name>
<keyword evidence="2 4" id="KW-0560">Oxidoreductase</keyword>
<dbReference type="Proteomes" id="UP000443843">
    <property type="component" value="Unassembled WGS sequence"/>
</dbReference>
<feature type="domain" description="D-isomer specific 2-hydroxyacid dehydrogenase NAD-binding" evidence="6">
    <location>
        <begin position="112"/>
        <end position="287"/>
    </location>
</feature>
<evidence type="ECO:0000259" key="6">
    <source>
        <dbReference type="Pfam" id="PF02826"/>
    </source>
</evidence>
<dbReference type="Gene3D" id="3.40.50.720">
    <property type="entry name" value="NAD(P)-binding Rossmann-like Domain"/>
    <property type="match status" value="2"/>
</dbReference>
<comment type="caution">
    <text evidence="7">The sequence shown here is derived from an EMBL/GenBank/DDBJ whole genome shotgun (WGS) entry which is preliminary data.</text>
</comment>
<proteinExistence type="inferred from homology"/>
<sequence length="329" mass="35139">MKVHILDDWFDTLRGLPCFGLLAGHDVTVWTDHEPDPAALAARLVDAECVVLFRERTRVTRALLDRLPNLRLISQRGAWPHVDVAACTGAGVLLCSDTGGDGANYAAAELTFALILAAMRQLPQQMASAKAGQWQMGVGRSLRGRRLGLYGRGRIGRVVADYARAFGMEVTWWASEAGRARALAEGETVAPSRAAFFADSDVVSLHLRLTPQTRGIVTAEDLAGMGPNAVLVNTSRAGLIAPGALLEGLNMGRPGMAAVDVFDTEPLLDPADPLLAHPNLIATPHIGFVTEDEFDRQFADIFAQVNAYAAGAPIHMVNPSVFAPSADGR</sequence>
<organism evidence="7 8">
    <name type="scientific">Pseudooceanicola pacificus</name>
    <dbReference type="NCBI Taxonomy" id="2676438"/>
    <lineage>
        <taxon>Bacteria</taxon>
        <taxon>Pseudomonadati</taxon>
        <taxon>Pseudomonadota</taxon>
        <taxon>Alphaproteobacteria</taxon>
        <taxon>Rhodobacterales</taxon>
        <taxon>Paracoccaceae</taxon>
        <taxon>Pseudooceanicola</taxon>
    </lineage>
</organism>
<dbReference type="Pfam" id="PF00389">
    <property type="entry name" value="2-Hacid_dh"/>
    <property type="match status" value="1"/>
</dbReference>
<feature type="domain" description="D-isomer specific 2-hydroxyacid dehydrogenase catalytic" evidence="5">
    <location>
        <begin position="25"/>
        <end position="318"/>
    </location>
</feature>
<evidence type="ECO:0000256" key="2">
    <source>
        <dbReference type="ARBA" id="ARBA00023002"/>
    </source>
</evidence>
<evidence type="ECO:0000313" key="8">
    <source>
        <dbReference type="Proteomes" id="UP000443843"/>
    </source>
</evidence>